<dbReference type="GO" id="GO:0043190">
    <property type="term" value="C:ATP-binding cassette (ABC) transporter complex"/>
    <property type="evidence" value="ECO:0007669"/>
    <property type="project" value="InterPro"/>
</dbReference>
<comment type="caution">
    <text evidence="2">The sequence shown here is derived from an EMBL/GenBank/DDBJ whole genome shotgun (WGS) entry which is preliminary data.</text>
</comment>
<name>A0A502LDE8_9GAMM</name>
<dbReference type="Proteomes" id="UP000315303">
    <property type="component" value="Unassembled WGS sequence"/>
</dbReference>
<protein>
    <submittedName>
        <fullName evidence="2">Glycine/betaine ABC transporter substrate-binding protein</fullName>
    </submittedName>
</protein>
<dbReference type="Gene3D" id="3.40.190.10">
    <property type="entry name" value="Periplasmic binding protein-like II"/>
    <property type="match status" value="1"/>
</dbReference>
<accession>A0A502LDE8</accession>
<feature type="domain" description="ABC-type glycine betaine transport system substrate-binding" evidence="1">
    <location>
        <begin position="23"/>
        <end position="295"/>
    </location>
</feature>
<evidence type="ECO:0000259" key="1">
    <source>
        <dbReference type="Pfam" id="PF04069"/>
    </source>
</evidence>
<dbReference type="GO" id="GO:0022857">
    <property type="term" value="F:transmembrane transporter activity"/>
    <property type="evidence" value="ECO:0007669"/>
    <property type="project" value="InterPro"/>
</dbReference>
<dbReference type="CDD" id="cd13643">
    <property type="entry name" value="PBP2_BCP_2"/>
    <property type="match status" value="1"/>
</dbReference>
<evidence type="ECO:0000313" key="3">
    <source>
        <dbReference type="Proteomes" id="UP000315303"/>
    </source>
</evidence>
<proteinExistence type="predicted"/>
<dbReference type="Gene3D" id="3.40.190.100">
    <property type="entry name" value="Glycine betaine-binding periplasmic protein, domain 2"/>
    <property type="match status" value="1"/>
</dbReference>
<keyword evidence="3" id="KW-1185">Reference proteome</keyword>
<reference evidence="2 3" key="1">
    <citation type="submission" date="2019-01" db="EMBL/GenBank/DDBJ databases">
        <title>Litorilituus lipolytica sp. nov., isolated from intertidal sand of the Yellow Sea in China.</title>
        <authorList>
            <person name="Liu A."/>
        </authorList>
    </citation>
    <scope>NUCLEOTIDE SEQUENCE [LARGE SCALE GENOMIC DNA]</scope>
    <source>
        <strain evidence="2 3">RZ04</strain>
    </source>
</reference>
<dbReference type="InterPro" id="IPR007210">
    <property type="entry name" value="ABC_Gly_betaine_transp_sub-bd"/>
</dbReference>
<gene>
    <name evidence="2" type="ORF">EPA86_03215</name>
</gene>
<dbReference type="OrthoDB" id="7805658at2"/>
<dbReference type="EMBL" id="SAWY01000005">
    <property type="protein sequence ID" value="TPH18137.1"/>
    <property type="molecule type" value="Genomic_DNA"/>
</dbReference>
<dbReference type="AlphaFoldDB" id="A0A502LDE8"/>
<dbReference type="SUPFAM" id="SSF53850">
    <property type="entry name" value="Periplasmic binding protein-like II"/>
    <property type="match status" value="1"/>
</dbReference>
<organism evidence="2 3">
    <name type="scientific">Litorilituus lipolyticus</name>
    <dbReference type="NCBI Taxonomy" id="2491017"/>
    <lineage>
        <taxon>Bacteria</taxon>
        <taxon>Pseudomonadati</taxon>
        <taxon>Pseudomonadota</taxon>
        <taxon>Gammaproteobacteria</taxon>
        <taxon>Alteromonadales</taxon>
        <taxon>Colwelliaceae</taxon>
        <taxon>Litorilituus</taxon>
    </lineage>
</organism>
<dbReference type="Pfam" id="PF04069">
    <property type="entry name" value="OpuAC"/>
    <property type="match status" value="1"/>
</dbReference>
<evidence type="ECO:0000313" key="2">
    <source>
        <dbReference type="EMBL" id="TPH18137.1"/>
    </source>
</evidence>
<sequence>MLRILFCIFISLIPIKLYAFEEDTIVLPLNDWGSQRILTKLVGNKIKQLGYQVEYLPITSTLQLGALRKGVVHLQIELWQSHDDGDHYQAFAKGYIDDLGTHQAFGREDWWYPTYVEQYCPGLPNWQALKDCSAIFASETSQHKGVFYTGPWNYRDADLIRALELNFAIERLENAEQIWRKLQLAYEKKQPIIILNWTPNWLDVRVEGRFIEFPAYEENCEKDPAWGVNKNMLYDCGNPKVTLIKKAAWPGLKDRWPCVYQLVKKINFTSEMIAQASSLSGPEYQFQQVAMDEWLDKFKEENQPWLDHQCTSQ</sequence>
<dbReference type="RefSeq" id="WP_140601826.1">
    <property type="nucleotide sequence ID" value="NZ_SAWY01000005.1"/>
</dbReference>